<feature type="signal peptide" evidence="2">
    <location>
        <begin position="1"/>
        <end position="21"/>
    </location>
</feature>
<dbReference type="Proteomes" id="UP000494115">
    <property type="component" value="Unassembled WGS sequence"/>
</dbReference>
<gene>
    <name evidence="3" type="ORF">LMG28138_01916</name>
</gene>
<sequence>MKKMSVALAVSLLSLAGTAAAQSTGVTMSTDPAKAADIEQRAQMLQDAQDKQSAMKMEMPGHKAKHPHHGAKASGASAAQ</sequence>
<feature type="compositionally biased region" description="Basic residues" evidence="1">
    <location>
        <begin position="62"/>
        <end position="71"/>
    </location>
</feature>
<accession>A0A6S7B474</accession>
<dbReference type="EMBL" id="CADIKM010000006">
    <property type="protein sequence ID" value="CAB3784962.1"/>
    <property type="molecule type" value="Genomic_DNA"/>
</dbReference>
<evidence type="ECO:0000313" key="4">
    <source>
        <dbReference type="Proteomes" id="UP000494115"/>
    </source>
</evidence>
<evidence type="ECO:0000256" key="2">
    <source>
        <dbReference type="SAM" id="SignalP"/>
    </source>
</evidence>
<proteinExistence type="predicted"/>
<feature type="region of interest" description="Disordered" evidence="1">
    <location>
        <begin position="44"/>
        <end position="80"/>
    </location>
</feature>
<reference evidence="3 4" key="1">
    <citation type="submission" date="2020-04" db="EMBL/GenBank/DDBJ databases">
        <authorList>
            <person name="De Canck E."/>
        </authorList>
    </citation>
    <scope>NUCLEOTIDE SEQUENCE [LARGE SCALE GENOMIC DNA]</scope>
    <source>
        <strain evidence="3 4">LMG 28138</strain>
    </source>
</reference>
<feature type="chain" id="PRO_5028960046" evidence="2">
    <location>
        <begin position="22"/>
        <end position="80"/>
    </location>
</feature>
<evidence type="ECO:0000313" key="3">
    <source>
        <dbReference type="EMBL" id="CAB3784962.1"/>
    </source>
</evidence>
<keyword evidence="4" id="KW-1185">Reference proteome</keyword>
<dbReference type="AlphaFoldDB" id="A0A6S7B474"/>
<keyword evidence="2" id="KW-0732">Signal</keyword>
<evidence type="ECO:0000256" key="1">
    <source>
        <dbReference type="SAM" id="MobiDB-lite"/>
    </source>
</evidence>
<protein>
    <submittedName>
        <fullName evidence="3">Uncharacterized protein</fullName>
    </submittedName>
</protein>
<name>A0A6S7B474_9BURK</name>
<organism evidence="3 4">
    <name type="scientific">Pararobbsia alpina</name>
    <dbReference type="NCBI Taxonomy" id="621374"/>
    <lineage>
        <taxon>Bacteria</taxon>
        <taxon>Pseudomonadati</taxon>
        <taxon>Pseudomonadota</taxon>
        <taxon>Betaproteobacteria</taxon>
        <taxon>Burkholderiales</taxon>
        <taxon>Burkholderiaceae</taxon>
        <taxon>Pararobbsia</taxon>
    </lineage>
</organism>
<dbReference type="RefSeq" id="WP_175104504.1">
    <property type="nucleotide sequence ID" value="NZ_CADIKM010000006.1"/>
</dbReference>